<gene>
    <name evidence="2" type="ORF">HEQ75_02405</name>
</gene>
<dbReference type="EMBL" id="JAAVNE010000002">
    <property type="protein sequence ID" value="NKC29699.1"/>
    <property type="molecule type" value="Genomic_DNA"/>
</dbReference>
<feature type="transmembrane region" description="Helical" evidence="1">
    <location>
        <begin position="75"/>
        <end position="100"/>
    </location>
</feature>
<proteinExistence type="predicted"/>
<feature type="transmembrane region" description="Helical" evidence="1">
    <location>
        <begin position="142"/>
        <end position="162"/>
    </location>
</feature>
<sequence>MVPPPPPWRRVMAAGVLGAVLLGRGRAEGMALVEASPEGALRSFVAALICLPAFLALRLLSWAEMGGPEALARPLAAELIGYVFGWVLFALVCLPMLQGWGRAALYPRFLSAWNWISVVQYLAQILLAVPLLLGLTGVLAQGLTLAVVGYSLWLEWFVARVALGISGWRATGLVVLELVLGLFIAGIVHRISAG</sequence>
<comment type="caution">
    <text evidence="2">The sequence shown here is derived from an EMBL/GenBank/DDBJ whole genome shotgun (WGS) entry which is preliminary data.</text>
</comment>
<dbReference type="Proteomes" id="UP000787635">
    <property type="component" value="Unassembled WGS sequence"/>
</dbReference>
<name>A0ABX1DXQ4_9PROT</name>
<keyword evidence="1" id="KW-0812">Transmembrane</keyword>
<organism evidence="2 3">
    <name type="scientific">Falsiroseomonas selenitidurans</name>
    <dbReference type="NCBI Taxonomy" id="2716335"/>
    <lineage>
        <taxon>Bacteria</taxon>
        <taxon>Pseudomonadati</taxon>
        <taxon>Pseudomonadota</taxon>
        <taxon>Alphaproteobacteria</taxon>
        <taxon>Acetobacterales</taxon>
        <taxon>Roseomonadaceae</taxon>
        <taxon>Falsiroseomonas</taxon>
    </lineage>
</organism>
<reference evidence="2 3" key="1">
    <citation type="submission" date="2020-03" db="EMBL/GenBank/DDBJ databases">
        <title>Roseomonas selenitidurans sp. nov. isolated from urban soil.</title>
        <authorList>
            <person name="Liu H."/>
        </authorList>
    </citation>
    <scope>NUCLEOTIDE SEQUENCE [LARGE SCALE GENOMIC DNA]</scope>
    <source>
        <strain evidence="2 3">BU-1</strain>
    </source>
</reference>
<accession>A0ABX1DXQ4</accession>
<evidence type="ECO:0000313" key="3">
    <source>
        <dbReference type="Proteomes" id="UP000787635"/>
    </source>
</evidence>
<evidence type="ECO:0008006" key="4">
    <source>
        <dbReference type="Google" id="ProtNLM"/>
    </source>
</evidence>
<keyword evidence="1" id="KW-0472">Membrane</keyword>
<evidence type="ECO:0000256" key="1">
    <source>
        <dbReference type="SAM" id="Phobius"/>
    </source>
</evidence>
<keyword evidence="3" id="KW-1185">Reference proteome</keyword>
<keyword evidence="1" id="KW-1133">Transmembrane helix</keyword>
<feature type="transmembrane region" description="Helical" evidence="1">
    <location>
        <begin position="112"/>
        <end position="135"/>
    </location>
</feature>
<feature type="transmembrane region" description="Helical" evidence="1">
    <location>
        <begin position="168"/>
        <end position="188"/>
    </location>
</feature>
<protein>
    <recommendedName>
        <fullName evidence="4">Yip1 domain-containing protein</fullName>
    </recommendedName>
</protein>
<evidence type="ECO:0000313" key="2">
    <source>
        <dbReference type="EMBL" id="NKC29699.1"/>
    </source>
</evidence>
<feature type="transmembrane region" description="Helical" evidence="1">
    <location>
        <begin position="43"/>
        <end position="63"/>
    </location>
</feature>
<dbReference type="RefSeq" id="WP_168027317.1">
    <property type="nucleotide sequence ID" value="NZ_JAAVNE010000002.1"/>
</dbReference>